<evidence type="ECO:0000256" key="2">
    <source>
        <dbReference type="ARBA" id="ARBA00022448"/>
    </source>
</evidence>
<dbReference type="GO" id="GO:0009279">
    <property type="term" value="C:cell outer membrane"/>
    <property type="evidence" value="ECO:0007669"/>
    <property type="project" value="UniProtKB-SubCell"/>
</dbReference>
<name>E0NVT4_9BACT</name>
<dbReference type="InterPro" id="IPR036942">
    <property type="entry name" value="Beta-barrel_TonB_sf"/>
</dbReference>
<dbReference type="InterPro" id="IPR008969">
    <property type="entry name" value="CarboxyPept-like_regulatory"/>
</dbReference>
<comment type="similarity">
    <text evidence="8 9">Belongs to the TonB-dependent receptor family.</text>
</comment>
<dbReference type="Pfam" id="PF00593">
    <property type="entry name" value="TonB_dep_Rec_b-barrel"/>
    <property type="match status" value="1"/>
</dbReference>
<reference evidence="12" key="1">
    <citation type="submission" date="2010-07" db="EMBL/GenBank/DDBJ databases">
        <authorList>
            <person name="Muzny D."/>
            <person name="Qin X."/>
            <person name="Deng J."/>
            <person name="Jiang H."/>
            <person name="Liu Y."/>
            <person name="Qu J."/>
            <person name="Song X.-Z."/>
            <person name="Zhang L."/>
            <person name="Thornton R."/>
            <person name="Coyle M."/>
            <person name="Francisco L."/>
            <person name="Jackson L."/>
            <person name="Javaid M."/>
            <person name="Korchina V."/>
            <person name="Kovar C."/>
            <person name="Mata R."/>
            <person name="Mathew T."/>
            <person name="Ngo R."/>
            <person name="Nguyen L."/>
            <person name="Nguyen N."/>
            <person name="Okwuonu G."/>
            <person name="Ongeri F."/>
            <person name="Pham C."/>
            <person name="Simmons D."/>
            <person name="Wilczek-Boney K."/>
            <person name="Hale W."/>
            <person name="Jakkamsetti A."/>
            <person name="Pham P."/>
            <person name="Ruth R."/>
            <person name="San Lucas F."/>
            <person name="Warren J."/>
            <person name="Zhang J."/>
            <person name="Zhao Z."/>
            <person name="Zhou C."/>
            <person name="Zhu D."/>
            <person name="Lee S."/>
            <person name="Bess C."/>
            <person name="Blankenburg K."/>
            <person name="Forbes L."/>
            <person name="Fu Q."/>
            <person name="Gubbala S."/>
            <person name="Hirani K."/>
            <person name="Jayaseelan J.C."/>
            <person name="Lara F."/>
            <person name="Munidasa M."/>
            <person name="Palculict T."/>
            <person name="Patil S."/>
            <person name="Pu L.-L."/>
            <person name="Saada N."/>
            <person name="Tang L."/>
            <person name="Weissenberger G."/>
            <person name="Zhu Y."/>
            <person name="Hemphill L."/>
            <person name="Shang Y."/>
            <person name="Youmans B."/>
            <person name="Ayvaz T."/>
            <person name="Ross M."/>
            <person name="Santibanez J."/>
            <person name="Aqrawi P."/>
            <person name="Gross S."/>
            <person name="Joshi V."/>
            <person name="Fowler G."/>
            <person name="Nazareth L."/>
            <person name="Reid J."/>
            <person name="Worley K."/>
            <person name="Petrosino J."/>
            <person name="Highlander S."/>
            <person name="Gibbs R."/>
        </authorList>
    </citation>
    <scope>NUCLEOTIDE SEQUENCE [LARGE SCALE GENOMIC DNA]</scope>
    <source>
        <strain evidence="12">DSM 16973</strain>
    </source>
</reference>
<keyword evidence="12" id="KW-0675">Receptor</keyword>
<dbReference type="AlphaFoldDB" id="E0NVT4"/>
<feature type="domain" description="TonB-dependent receptor plug" evidence="11">
    <location>
        <begin position="155"/>
        <end position="260"/>
    </location>
</feature>
<dbReference type="eggNOG" id="COG4771">
    <property type="taxonomic scope" value="Bacteria"/>
</dbReference>
<dbReference type="CDD" id="cd01347">
    <property type="entry name" value="ligand_gated_channel"/>
    <property type="match status" value="1"/>
</dbReference>
<evidence type="ECO:0000256" key="4">
    <source>
        <dbReference type="ARBA" id="ARBA00022692"/>
    </source>
</evidence>
<dbReference type="InterPro" id="IPR037066">
    <property type="entry name" value="Plug_dom_sf"/>
</dbReference>
<evidence type="ECO:0000313" key="13">
    <source>
        <dbReference type="Proteomes" id="UP000004394"/>
    </source>
</evidence>
<evidence type="ECO:0000256" key="5">
    <source>
        <dbReference type="ARBA" id="ARBA00023077"/>
    </source>
</evidence>
<accession>E0NVT4</accession>
<keyword evidence="5 9" id="KW-0798">TonB box</keyword>
<dbReference type="PROSITE" id="PS52016">
    <property type="entry name" value="TONB_DEPENDENT_REC_3"/>
    <property type="match status" value="1"/>
</dbReference>
<sequence length="803" mass="89234">MEAVAFIDTFVPMKNHKYKNTFQMNKLTFLCVWMGAWCLPACVWADHTAAISKTGACVEGQVTSERDGRVLPYADVAVKGTNIVTNTDITGHYALRDLPVGNLVIEVKLVGYRTATQQVSTVGNATVQQDIVLTEDAIALDEVVVSANRSLTLRREAPALVSVLDKRLFTITQSMNMYQTLNFQPGVRTEDNCQNCGFSQVRINGLDGHYSQILIDSRPVFSSLNGVYGLEQIPTNMIERVEVVRGGGSSLYGASAIGGTINLITREPTRNTAELSHTLTSIEGKGAFDNNTTANLSLVTDDGKGGMYLYGQHHYRPGFDHDGDGYTELPNLKNSTIGLSSFYRFTPYSKLTLQYHSLNEFRRGGNKLHLTPHEANIAEQLEHDINGGNLTYDFFSPNGHHVWKSYFSFQHTTRKSYYGGTGEGATPADFENALKAYGRTRDFTYIAGTQYVLNVDRLLFMPAALTLGAEYNSDALRDEIIGYHHLLNQHVRISSGYVQNEWKNHTWSLLVGGRIDKHNLIRNTIFSPRANVRFNPNDNVNLRLSYADGFRAPQAFDEDLHTGLVGGERVVTRRAAGLKPERSHSLSLSGDFYHRFGTVQANLLVETFYTRLNHVFGLRQLNVKDPEGNAIQERYNADAASVYGLNIEGKVAFASAFQIQGGMTFQRSEYDCAVEWNEDAAPEKRMLRTPNVYGYFTASYAPVKHLSASFSGNYTGRMLVGHAAGSGVSAPVAVKTPDFLVLNLKVSYDVPLTALLTMQLNGGIQNLANAYQKDFDRGWNRDANYIYGPGMPRCYYVGVKFLY</sequence>
<feature type="domain" description="TonB-dependent receptor-like beta-barrel" evidence="10">
    <location>
        <begin position="339"/>
        <end position="767"/>
    </location>
</feature>
<dbReference type="Gene3D" id="2.60.40.1120">
    <property type="entry name" value="Carboxypeptidase-like, regulatory domain"/>
    <property type="match status" value="1"/>
</dbReference>
<protein>
    <submittedName>
        <fullName evidence="12">TonB-dependent receptor</fullName>
    </submittedName>
</protein>
<dbReference type="PANTHER" id="PTHR30069">
    <property type="entry name" value="TONB-DEPENDENT OUTER MEMBRANE RECEPTOR"/>
    <property type="match status" value="1"/>
</dbReference>
<evidence type="ECO:0000256" key="1">
    <source>
        <dbReference type="ARBA" id="ARBA00004571"/>
    </source>
</evidence>
<dbReference type="Proteomes" id="UP000004394">
    <property type="component" value="Unassembled WGS sequence"/>
</dbReference>
<keyword evidence="2 8" id="KW-0813">Transport</keyword>
<dbReference type="PANTHER" id="PTHR30069:SF57">
    <property type="entry name" value="TONB-DEPENDENT RECEPTOR"/>
    <property type="match status" value="1"/>
</dbReference>
<dbReference type="InterPro" id="IPR039426">
    <property type="entry name" value="TonB-dep_rcpt-like"/>
</dbReference>
<dbReference type="SUPFAM" id="SSF49464">
    <property type="entry name" value="Carboxypeptidase regulatory domain-like"/>
    <property type="match status" value="1"/>
</dbReference>
<comment type="subcellular location">
    <subcellularLocation>
        <location evidence="1 8">Cell outer membrane</location>
        <topology evidence="1 8">Multi-pass membrane protein</topology>
    </subcellularLocation>
</comment>
<gene>
    <name evidence="12" type="ORF">HMPREF0658_2289</name>
</gene>
<dbReference type="SUPFAM" id="SSF56935">
    <property type="entry name" value="Porins"/>
    <property type="match status" value="1"/>
</dbReference>
<keyword evidence="3 8" id="KW-1134">Transmembrane beta strand</keyword>
<dbReference type="GO" id="GO:0015344">
    <property type="term" value="F:siderophore uptake transmembrane transporter activity"/>
    <property type="evidence" value="ECO:0007669"/>
    <property type="project" value="TreeGrafter"/>
</dbReference>
<dbReference type="InterPro" id="IPR000531">
    <property type="entry name" value="Beta-barrel_TonB"/>
</dbReference>
<dbReference type="EMBL" id="AEEI01000067">
    <property type="protein sequence ID" value="EFM00766.1"/>
    <property type="molecule type" value="Genomic_DNA"/>
</dbReference>
<keyword evidence="13" id="KW-1185">Reference proteome</keyword>
<evidence type="ECO:0000256" key="9">
    <source>
        <dbReference type="RuleBase" id="RU003357"/>
    </source>
</evidence>
<dbReference type="GO" id="GO:0044718">
    <property type="term" value="P:siderophore transmembrane transport"/>
    <property type="evidence" value="ECO:0007669"/>
    <property type="project" value="TreeGrafter"/>
</dbReference>
<comment type="caution">
    <text evidence="12">The sequence shown here is derived from an EMBL/GenBank/DDBJ whole genome shotgun (WGS) entry which is preliminary data.</text>
</comment>
<dbReference type="BioCyc" id="PMAR862515-HMP:GMOO-2322-MONOMER"/>
<evidence type="ECO:0000256" key="8">
    <source>
        <dbReference type="PROSITE-ProRule" id="PRU01360"/>
    </source>
</evidence>
<dbReference type="InterPro" id="IPR012910">
    <property type="entry name" value="Plug_dom"/>
</dbReference>
<evidence type="ECO:0000256" key="3">
    <source>
        <dbReference type="ARBA" id="ARBA00022452"/>
    </source>
</evidence>
<dbReference type="Pfam" id="PF07715">
    <property type="entry name" value="Plug"/>
    <property type="match status" value="1"/>
</dbReference>
<evidence type="ECO:0000259" key="11">
    <source>
        <dbReference type="Pfam" id="PF07715"/>
    </source>
</evidence>
<keyword evidence="6 8" id="KW-0472">Membrane</keyword>
<evidence type="ECO:0000256" key="7">
    <source>
        <dbReference type="ARBA" id="ARBA00023237"/>
    </source>
</evidence>
<dbReference type="Gene3D" id="2.40.170.20">
    <property type="entry name" value="TonB-dependent receptor, beta-barrel domain"/>
    <property type="match status" value="1"/>
</dbReference>
<dbReference type="HOGENOM" id="CLU_012669_1_0_10"/>
<dbReference type="STRING" id="862515.HMPREF0658_2289"/>
<organism evidence="12 13">
    <name type="scientific">Hoylesella marshii DSM 16973 = JCM 13450</name>
    <dbReference type="NCBI Taxonomy" id="862515"/>
    <lineage>
        <taxon>Bacteria</taxon>
        <taxon>Pseudomonadati</taxon>
        <taxon>Bacteroidota</taxon>
        <taxon>Bacteroidia</taxon>
        <taxon>Bacteroidales</taxon>
        <taxon>Prevotellaceae</taxon>
        <taxon>Hoylesella</taxon>
    </lineage>
</organism>
<dbReference type="Pfam" id="PF13715">
    <property type="entry name" value="CarbopepD_reg_2"/>
    <property type="match status" value="1"/>
</dbReference>
<evidence type="ECO:0000313" key="12">
    <source>
        <dbReference type="EMBL" id="EFM00766.1"/>
    </source>
</evidence>
<dbReference type="Gene3D" id="2.170.130.10">
    <property type="entry name" value="TonB-dependent receptor, plug domain"/>
    <property type="match status" value="1"/>
</dbReference>
<proteinExistence type="inferred from homology"/>
<evidence type="ECO:0000256" key="6">
    <source>
        <dbReference type="ARBA" id="ARBA00023136"/>
    </source>
</evidence>
<evidence type="ECO:0000259" key="10">
    <source>
        <dbReference type="Pfam" id="PF00593"/>
    </source>
</evidence>
<keyword evidence="7 8" id="KW-0998">Cell outer membrane</keyword>
<keyword evidence="4 8" id="KW-0812">Transmembrane</keyword>